<evidence type="ECO:0000259" key="3">
    <source>
        <dbReference type="Pfam" id="PF12480"/>
    </source>
</evidence>
<organism evidence="4">
    <name type="scientific">Homo sapiens</name>
    <name type="common">Human</name>
    <dbReference type="NCBI Taxonomy" id="9606"/>
    <lineage>
        <taxon>Eukaryota</taxon>
        <taxon>Metazoa</taxon>
        <taxon>Chordata</taxon>
        <taxon>Craniata</taxon>
        <taxon>Vertebrata</taxon>
        <taxon>Euteleostomi</taxon>
        <taxon>Mammalia</taxon>
        <taxon>Eutheria</taxon>
        <taxon>Euarchontoglires</taxon>
        <taxon>Primates</taxon>
        <taxon>Haplorrhini</taxon>
        <taxon>Catarrhini</taxon>
        <taxon>Hominidae</taxon>
        <taxon>Homo</taxon>
    </lineage>
</organism>
<name>A0A140VK82_HUMAN</name>
<dbReference type="EMBL" id="HM005622">
    <property type="protein sequence ID" value="AEE61219.1"/>
    <property type="molecule type" value="mRNA"/>
</dbReference>
<reference evidence="4" key="1">
    <citation type="submission" date="2010-03" db="EMBL/GenBank/DDBJ databases">
        <title>Human testis protein.</title>
        <authorList>
            <person name="Li J.Y."/>
        </authorList>
    </citation>
    <scope>NUCLEOTIDE SEQUENCE</scope>
</reference>
<feature type="compositionally biased region" description="Basic and acidic residues" evidence="2">
    <location>
        <begin position="442"/>
        <end position="455"/>
    </location>
</feature>
<dbReference type="PANTHER" id="PTHR22574:SF15">
    <property type="entry name" value="GOLGI-ASSOCIATED RAB2 INTERACTOR PROTEIN 4"/>
    <property type="match status" value="1"/>
</dbReference>
<comment type="similarity">
    <text evidence="1">Belongs to the GARIN family.</text>
</comment>
<evidence type="ECO:0000256" key="1">
    <source>
        <dbReference type="ARBA" id="ARBA00038379"/>
    </source>
</evidence>
<dbReference type="Pfam" id="PF12480">
    <property type="entry name" value="GARIL_Rab2_bd"/>
    <property type="match status" value="1"/>
</dbReference>
<feature type="compositionally biased region" description="Basic and acidic residues" evidence="2">
    <location>
        <begin position="468"/>
        <end position="477"/>
    </location>
</feature>
<feature type="region of interest" description="Disordered" evidence="2">
    <location>
        <begin position="387"/>
        <end position="524"/>
    </location>
</feature>
<accession>A0A140VK82</accession>
<dbReference type="PeptideAtlas" id="A0A140VK82"/>
<evidence type="ECO:0000256" key="2">
    <source>
        <dbReference type="SAM" id="MobiDB-lite"/>
    </source>
</evidence>
<proteinExistence type="evidence at transcript level"/>
<feature type="compositionally biased region" description="Polar residues" evidence="2">
    <location>
        <begin position="511"/>
        <end position="520"/>
    </location>
</feature>
<dbReference type="AlphaFoldDB" id="A0A140VK82"/>
<dbReference type="PANTHER" id="PTHR22574">
    <property type="match status" value="1"/>
</dbReference>
<dbReference type="InterPro" id="IPR022168">
    <property type="entry name" value="GARIL-like_Rab2B-bd"/>
</dbReference>
<feature type="domain" description="Golgi associated RAB2 interactor protein-like Rab2B-binding" evidence="3">
    <location>
        <begin position="115"/>
        <end position="183"/>
    </location>
</feature>
<protein>
    <submittedName>
        <fullName evidence="4">Testis secretory sperm-binding protein Li 209a</fullName>
    </submittedName>
</protein>
<feature type="compositionally biased region" description="Basic and acidic residues" evidence="2">
    <location>
        <begin position="408"/>
        <end position="433"/>
    </location>
</feature>
<evidence type="ECO:0000313" key="4">
    <source>
        <dbReference type="EMBL" id="AEE61219.1"/>
    </source>
</evidence>
<sequence>MNADFLLPYYTAQSGSSMSMFDTTMGKLQRQLYKGEYDIFKYAPIFESDFIQITKRGEVIDVHNRVRMVTMGIARTSPILPLPDVMLLARPATGCEEYAGHGQATKRKKRKAAKNLELTRLLPLRFVRISVQDHEKQQLRLKFATGRSCYLQLCPALDTRDDLFAYWEKLIYLLRPPMESNSSTCGIPAEDMMWMPVFQEDRRSLGAVNLQGKGDQDQVSIQSLHMVSEVCGATSAAYAGGEGLQNDFNKPTNVLNASIPKTSTELAEEPATGGIKEAAAAGAAAGAATGTVAGALSVAAANSAPGQVSAAIAGAATIDAGGNKGNMALAGTASMAPNSTKVAVAGAAGKSSEHVSSASMSLSREGSVSLAIAGVVLTSRTAAEADMDAAAGPPVSTRQSKSSLSGQHGRERTQASAEGCKEGRERREKDRALGRSSHRRRTGESRHKTRGDKIAQKSSSRSSFSHRANRDDKKEKGCGNPGSSRHRDSHKGVSHTPISKESRTSHKSGRSLWTTSSGSSKGLGRVSSFLRNVRANLTTKVVGTPHGRDVDVMAKMAERSTNVAIAETAEGGQGLEMVGSMTPDIMETVTFEAH</sequence>
<feature type="compositionally biased region" description="Polar residues" evidence="2">
    <location>
        <begin position="396"/>
        <end position="406"/>
    </location>
</feature>